<name>A0A1R3JAM2_9ROSI</name>
<keyword evidence="2" id="KW-1185">Reference proteome</keyword>
<dbReference type="STRING" id="93759.A0A1R3JAM2"/>
<dbReference type="SUPFAM" id="SSF52540">
    <property type="entry name" value="P-loop containing nucleoside triphosphate hydrolases"/>
    <property type="match status" value="1"/>
</dbReference>
<accession>A0A1R3JAM2</accession>
<dbReference type="OrthoDB" id="409977at2759"/>
<organism evidence="1 2">
    <name type="scientific">Corchorus olitorius</name>
    <dbReference type="NCBI Taxonomy" id="93759"/>
    <lineage>
        <taxon>Eukaryota</taxon>
        <taxon>Viridiplantae</taxon>
        <taxon>Streptophyta</taxon>
        <taxon>Embryophyta</taxon>
        <taxon>Tracheophyta</taxon>
        <taxon>Spermatophyta</taxon>
        <taxon>Magnoliopsida</taxon>
        <taxon>eudicotyledons</taxon>
        <taxon>Gunneridae</taxon>
        <taxon>Pentapetalae</taxon>
        <taxon>rosids</taxon>
        <taxon>malvids</taxon>
        <taxon>Malvales</taxon>
        <taxon>Malvaceae</taxon>
        <taxon>Grewioideae</taxon>
        <taxon>Apeibeae</taxon>
        <taxon>Corchorus</taxon>
    </lineage>
</organism>
<sequence>MGIRVVFKLQPFGKACSFFFCDFWIVQCLLCLERRYAVLNWCNYVVLDKADRMTDMGFEPQVHVIMMKEPEKFSRLQKLLDEASKFNPGSVPDRPPKRNDTVFAHWGTQVLIGT</sequence>
<comment type="caution">
    <text evidence="1">The sequence shown here is derived from an EMBL/GenBank/DDBJ whole genome shotgun (WGS) entry which is preliminary data.</text>
</comment>
<gene>
    <name evidence="1" type="ORF">COLO4_18037</name>
</gene>
<evidence type="ECO:0000313" key="1">
    <source>
        <dbReference type="EMBL" id="OMO91893.1"/>
    </source>
</evidence>
<evidence type="ECO:0000313" key="2">
    <source>
        <dbReference type="Proteomes" id="UP000187203"/>
    </source>
</evidence>
<dbReference type="InterPro" id="IPR027417">
    <property type="entry name" value="P-loop_NTPase"/>
</dbReference>
<proteinExistence type="predicted"/>
<dbReference type="Gene3D" id="3.40.50.300">
    <property type="entry name" value="P-loop containing nucleotide triphosphate hydrolases"/>
    <property type="match status" value="1"/>
</dbReference>
<protein>
    <submittedName>
        <fullName evidence="1">Uncharacterized protein</fullName>
    </submittedName>
</protein>
<dbReference type="AlphaFoldDB" id="A0A1R3JAM2"/>
<dbReference type="EMBL" id="AWUE01016410">
    <property type="protein sequence ID" value="OMO91893.1"/>
    <property type="molecule type" value="Genomic_DNA"/>
</dbReference>
<dbReference type="Proteomes" id="UP000187203">
    <property type="component" value="Unassembled WGS sequence"/>
</dbReference>
<reference evidence="2" key="1">
    <citation type="submission" date="2013-09" db="EMBL/GenBank/DDBJ databases">
        <title>Corchorus olitorius genome sequencing.</title>
        <authorList>
            <person name="Alam M."/>
            <person name="Haque M.S."/>
            <person name="Islam M.S."/>
            <person name="Emdad E.M."/>
            <person name="Islam M.M."/>
            <person name="Ahmed B."/>
            <person name="Halim A."/>
            <person name="Hossen Q.M.M."/>
            <person name="Hossain M.Z."/>
            <person name="Ahmed R."/>
            <person name="Khan M.M."/>
            <person name="Islam R."/>
            <person name="Rashid M.M."/>
            <person name="Khan S.A."/>
            <person name="Rahman M.S."/>
            <person name="Alam M."/>
            <person name="Yahiya A.S."/>
            <person name="Khan M.S."/>
            <person name="Azam M.S."/>
            <person name="Haque T."/>
            <person name="Lashkar M.Z.H."/>
            <person name="Akhand A.I."/>
            <person name="Morshed G."/>
            <person name="Roy S."/>
            <person name="Uddin K.S."/>
            <person name="Rabeya T."/>
            <person name="Hossain A.S."/>
            <person name="Chowdhury A."/>
            <person name="Snigdha A.R."/>
            <person name="Mortoza M.S."/>
            <person name="Matin S.A."/>
            <person name="Hoque S.M.E."/>
            <person name="Islam M.K."/>
            <person name="Roy D.K."/>
            <person name="Haider R."/>
            <person name="Moosa M.M."/>
            <person name="Elias S.M."/>
            <person name="Hasan A.M."/>
            <person name="Jahan S."/>
            <person name="Shafiuddin M."/>
            <person name="Mahmood N."/>
            <person name="Shommy N.S."/>
        </authorList>
    </citation>
    <scope>NUCLEOTIDE SEQUENCE [LARGE SCALE GENOMIC DNA]</scope>
    <source>
        <strain evidence="2">cv. O-4</strain>
    </source>
</reference>